<dbReference type="EMBL" id="RDOJ01000037">
    <property type="protein sequence ID" value="RLZ06375.1"/>
    <property type="molecule type" value="Genomic_DNA"/>
</dbReference>
<comment type="caution">
    <text evidence="1">The sequence shown here is derived from an EMBL/GenBank/DDBJ whole genome shotgun (WGS) entry which is preliminary data.</text>
</comment>
<reference evidence="1 2" key="1">
    <citation type="submission" date="2018-10" db="EMBL/GenBank/DDBJ databases">
        <authorList>
            <person name="Chen X."/>
        </authorList>
    </citation>
    <scope>NUCLEOTIDE SEQUENCE [LARGE SCALE GENOMIC DNA]</scope>
    <source>
        <strain evidence="1 2">YIM 102668</strain>
    </source>
</reference>
<dbReference type="AlphaFoldDB" id="A0A3L9M074"/>
<name>A0A3L9M074_9FLAO</name>
<dbReference type="Proteomes" id="UP000275348">
    <property type="component" value="Unassembled WGS sequence"/>
</dbReference>
<proteinExistence type="predicted"/>
<accession>A0A3L9M074</accession>
<organism evidence="1 2">
    <name type="scientific">Faecalibacter macacae</name>
    <dbReference type="NCBI Taxonomy" id="1859289"/>
    <lineage>
        <taxon>Bacteria</taxon>
        <taxon>Pseudomonadati</taxon>
        <taxon>Bacteroidota</taxon>
        <taxon>Flavobacteriia</taxon>
        <taxon>Flavobacteriales</taxon>
        <taxon>Weeksellaceae</taxon>
        <taxon>Faecalibacter</taxon>
    </lineage>
</organism>
<sequence>MVLEMAKTKNLRGIPGNLALSYLSTLGYYENGYMADWLIRTFDKLNITQIKIDILNETIFPKEAQIKPLLSDIKKLKLILENELNKNEFEKGFIKNAEFHFEKIGEKTIKCNSFLEDINGKLYYPKKPIIEESYE</sequence>
<evidence type="ECO:0000313" key="2">
    <source>
        <dbReference type="Proteomes" id="UP000275348"/>
    </source>
</evidence>
<evidence type="ECO:0000313" key="1">
    <source>
        <dbReference type="EMBL" id="RLZ06375.1"/>
    </source>
</evidence>
<gene>
    <name evidence="1" type="ORF">EAH69_13765</name>
</gene>
<protein>
    <submittedName>
        <fullName evidence="1">Uncharacterized protein</fullName>
    </submittedName>
</protein>
<keyword evidence="2" id="KW-1185">Reference proteome</keyword>